<feature type="region of interest" description="Disordered" evidence="2">
    <location>
        <begin position="118"/>
        <end position="168"/>
    </location>
</feature>
<keyword evidence="5" id="KW-1185">Reference proteome</keyword>
<dbReference type="Gene3D" id="2.30.42.10">
    <property type="match status" value="2"/>
</dbReference>
<accession>A0A8S3UPC6</accession>
<name>A0A8S3UPC6_MYTED</name>
<sequence length="209" mass="23430">MSDQENKPRLCHLSKWPDNIFPGYGFNLHAEKGKAGQYIGKVDEGSPSEAAGLKESDRIVEVNGVNIGNENHQQVVTRIKAGGEEVKLLVVDAETDRIYKENKQVVRNDLPEVVYLTSIRPRPDEQDNTDDVQASPRSSVGGEEDRKSESEIEVQREEELDSEHLPRNCKITKWPDFQGYGFNLHAERDRVGQFIGKIDDDSPAEEAGA</sequence>
<dbReference type="PROSITE" id="PS50106">
    <property type="entry name" value="PDZ"/>
    <property type="match status" value="1"/>
</dbReference>
<dbReference type="GO" id="GO:0072659">
    <property type="term" value="P:protein localization to plasma membrane"/>
    <property type="evidence" value="ECO:0007669"/>
    <property type="project" value="TreeGrafter"/>
</dbReference>
<reference evidence="4" key="1">
    <citation type="submission" date="2021-03" db="EMBL/GenBank/DDBJ databases">
        <authorList>
            <person name="Bekaert M."/>
        </authorList>
    </citation>
    <scope>NUCLEOTIDE SEQUENCE</scope>
</reference>
<feature type="compositionally biased region" description="Basic and acidic residues" evidence="2">
    <location>
        <begin position="143"/>
        <end position="166"/>
    </location>
</feature>
<evidence type="ECO:0000313" key="5">
    <source>
        <dbReference type="Proteomes" id="UP000683360"/>
    </source>
</evidence>
<dbReference type="InterPro" id="IPR036034">
    <property type="entry name" value="PDZ_sf"/>
</dbReference>
<dbReference type="PANTHER" id="PTHR14191">
    <property type="entry name" value="PDZ DOMAIN CONTAINING PROTEIN"/>
    <property type="match status" value="1"/>
</dbReference>
<evidence type="ECO:0000256" key="2">
    <source>
        <dbReference type="SAM" id="MobiDB-lite"/>
    </source>
</evidence>
<dbReference type="Pfam" id="PF00595">
    <property type="entry name" value="PDZ"/>
    <property type="match status" value="1"/>
</dbReference>
<comment type="caution">
    <text evidence="4">The sequence shown here is derived from an EMBL/GenBank/DDBJ whole genome shotgun (WGS) entry which is preliminary data.</text>
</comment>
<dbReference type="InterPro" id="IPR001478">
    <property type="entry name" value="PDZ"/>
</dbReference>
<feature type="domain" description="PDZ" evidence="3">
    <location>
        <begin position="10"/>
        <end position="94"/>
    </location>
</feature>
<evidence type="ECO:0000256" key="1">
    <source>
        <dbReference type="ARBA" id="ARBA00022737"/>
    </source>
</evidence>
<evidence type="ECO:0000313" key="4">
    <source>
        <dbReference type="EMBL" id="CAG2245772.1"/>
    </source>
</evidence>
<dbReference type="PANTHER" id="PTHR14191:SF3">
    <property type="entry name" value="NA(+)_H(+) EXCHANGE REGULATORY COFACTOR-LIKE PROTEIN NRFL-1"/>
    <property type="match status" value="1"/>
</dbReference>
<proteinExistence type="predicted"/>
<evidence type="ECO:0000259" key="3">
    <source>
        <dbReference type="PROSITE" id="PS50106"/>
    </source>
</evidence>
<dbReference type="CDD" id="cd06768">
    <property type="entry name" value="PDZ_NHERF-like"/>
    <property type="match status" value="1"/>
</dbReference>
<protein>
    <submittedName>
        <fullName evidence="4">Na(+)/H(+) exchange regulatory cofactor NHE-RF2,Na(+)/H(+) exchange regulatory cofactor NHE-RF1</fullName>
    </submittedName>
</protein>
<dbReference type="AlphaFoldDB" id="A0A8S3UPC6"/>
<dbReference type="SMART" id="SM00228">
    <property type="entry name" value="PDZ"/>
    <property type="match status" value="1"/>
</dbReference>
<organism evidence="4 5">
    <name type="scientific">Mytilus edulis</name>
    <name type="common">Blue mussel</name>
    <dbReference type="NCBI Taxonomy" id="6550"/>
    <lineage>
        <taxon>Eukaryota</taxon>
        <taxon>Metazoa</taxon>
        <taxon>Spiralia</taxon>
        <taxon>Lophotrochozoa</taxon>
        <taxon>Mollusca</taxon>
        <taxon>Bivalvia</taxon>
        <taxon>Autobranchia</taxon>
        <taxon>Pteriomorphia</taxon>
        <taxon>Mytilida</taxon>
        <taxon>Mytiloidea</taxon>
        <taxon>Mytilidae</taxon>
        <taxon>Mytilinae</taxon>
        <taxon>Mytilus</taxon>
    </lineage>
</organism>
<dbReference type="OrthoDB" id="10007415at2759"/>
<dbReference type="GO" id="GO:0016324">
    <property type="term" value="C:apical plasma membrane"/>
    <property type="evidence" value="ECO:0007669"/>
    <property type="project" value="TreeGrafter"/>
</dbReference>
<dbReference type="Proteomes" id="UP000683360">
    <property type="component" value="Unassembled WGS sequence"/>
</dbReference>
<dbReference type="EMBL" id="CAJPWZ010002785">
    <property type="protein sequence ID" value="CAG2245772.1"/>
    <property type="molecule type" value="Genomic_DNA"/>
</dbReference>
<dbReference type="GO" id="GO:0043495">
    <property type="term" value="F:protein-membrane adaptor activity"/>
    <property type="evidence" value="ECO:0007669"/>
    <property type="project" value="TreeGrafter"/>
</dbReference>
<dbReference type="SUPFAM" id="SSF50156">
    <property type="entry name" value="PDZ domain-like"/>
    <property type="match status" value="2"/>
</dbReference>
<gene>
    <name evidence="4" type="ORF">MEDL_57768</name>
</gene>
<keyword evidence="1" id="KW-0677">Repeat</keyword>
<dbReference type="InterPro" id="IPR051067">
    <property type="entry name" value="NHER"/>
</dbReference>